<dbReference type="AlphaFoldDB" id="A0A2A2HV69"/>
<protein>
    <submittedName>
        <fullName evidence="1">Uncharacterized protein</fullName>
    </submittedName>
</protein>
<evidence type="ECO:0000313" key="2">
    <source>
        <dbReference type="Proteomes" id="UP000218164"/>
    </source>
</evidence>
<gene>
    <name evidence="1" type="ORF">ASJ81_18565</name>
</gene>
<proteinExistence type="predicted"/>
<keyword evidence="2" id="KW-1185">Reference proteome</keyword>
<name>A0A2A2HV69_9EURY</name>
<sequence length="188" mass="21649">MNSYYQLIKPIKNEDQHAVYDNSEKKNLNPVLFETKTGNAIIALQVTPTNLSQFEKSLKDLNVKYFLFTNIKFKKIIEYATKLKIKIRDIETEEPGVYDEEEILSEIKRYISQKNYSSLLEYIKTNDLIIKEMEISSDTNNVTRIYESGVLWVDSELSESSQLKSNFNSILDLICEGVNADSRGAPSI</sequence>
<accession>A0A2A2HV69</accession>
<reference evidence="1 2" key="1">
    <citation type="journal article" date="2017" name="BMC Genomics">
        <title>Genomic analysis of methanogenic archaea reveals a shift towards energy conservation.</title>
        <authorList>
            <person name="Gilmore S.P."/>
            <person name="Henske J.K."/>
            <person name="Sexton J.A."/>
            <person name="Solomon K.V."/>
            <person name="Seppala S."/>
            <person name="Yoo J.I."/>
            <person name="Huyett L.M."/>
            <person name="Pressman A."/>
            <person name="Cogan J.Z."/>
            <person name="Kivenson V."/>
            <person name="Peng X."/>
            <person name="Tan Y."/>
            <person name="Valentine D.L."/>
            <person name="O'Malley M.A."/>
        </authorList>
    </citation>
    <scope>NUCLEOTIDE SEQUENCE [LARGE SCALE GENOMIC DNA]</scope>
    <source>
        <strain evidence="1 2">MC-15</strain>
    </source>
</reference>
<comment type="caution">
    <text evidence="1">The sequence shown here is derived from an EMBL/GenBank/DDBJ whole genome shotgun (WGS) entry which is preliminary data.</text>
</comment>
<dbReference type="RefSeq" id="WP_095644007.1">
    <property type="nucleotide sequence ID" value="NZ_LMVP01000116.1"/>
</dbReference>
<dbReference type="EMBL" id="LMVP01000116">
    <property type="protein sequence ID" value="PAV13160.1"/>
    <property type="molecule type" value="Genomic_DNA"/>
</dbReference>
<evidence type="ECO:0000313" key="1">
    <source>
        <dbReference type="EMBL" id="PAV13160.1"/>
    </source>
</evidence>
<organism evidence="1 2">
    <name type="scientific">Methanosarcina spelaei</name>
    <dbReference type="NCBI Taxonomy" id="1036679"/>
    <lineage>
        <taxon>Archaea</taxon>
        <taxon>Methanobacteriati</taxon>
        <taxon>Methanobacteriota</taxon>
        <taxon>Stenosarchaea group</taxon>
        <taxon>Methanomicrobia</taxon>
        <taxon>Methanosarcinales</taxon>
        <taxon>Methanosarcinaceae</taxon>
        <taxon>Methanosarcina</taxon>
    </lineage>
</organism>
<dbReference type="Proteomes" id="UP000218164">
    <property type="component" value="Unassembled WGS sequence"/>
</dbReference>